<feature type="region of interest" description="Disordered" evidence="2">
    <location>
        <begin position="509"/>
        <end position="528"/>
    </location>
</feature>
<keyword evidence="3" id="KW-1133">Transmembrane helix</keyword>
<dbReference type="GO" id="GO:0003677">
    <property type="term" value="F:DNA binding"/>
    <property type="evidence" value="ECO:0007669"/>
    <property type="project" value="InterPro"/>
</dbReference>
<dbReference type="CDD" id="cd12148">
    <property type="entry name" value="fungal_TF_MHR"/>
    <property type="match status" value="2"/>
</dbReference>
<gene>
    <name evidence="5" type="ORF">MVEN_02128900</name>
</gene>
<evidence type="ECO:0000313" key="5">
    <source>
        <dbReference type="EMBL" id="KAF7336925.1"/>
    </source>
</evidence>
<dbReference type="Pfam" id="PF04082">
    <property type="entry name" value="Fungal_trans"/>
    <property type="match status" value="2"/>
</dbReference>
<dbReference type="Proteomes" id="UP000620124">
    <property type="component" value="Unassembled WGS sequence"/>
</dbReference>
<keyword evidence="6" id="KW-1185">Reference proteome</keyword>
<dbReference type="GO" id="GO:0008270">
    <property type="term" value="F:zinc ion binding"/>
    <property type="evidence" value="ECO:0007669"/>
    <property type="project" value="InterPro"/>
</dbReference>
<evidence type="ECO:0000259" key="4">
    <source>
        <dbReference type="SMART" id="SM00906"/>
    </source>
</evidence>
<feature type="domain" description="Xylanolytic transcriptional activator regulatory" evidence="4">
    <location>
        <begin position="164"/>
        <end position="237"/>
    </location>
</feature>
<evidence type="ECO:0000256" key="1">
    <source>
        <dbReference type="ARBA" id="ARBA00023242"/>
    </source>
</evidence>
<dbReference type="EMBL" id="JACAZI010000022">
    <property type="protein sequence ID" value="KAF7336925.1"/>
    <property type="molecule type" value="Genomic_DNA"/>
</dbReference>
<organism evidence="5 6">
    <name type="scientific">Mycena venus</name>
    <dbReference type="NCBI Taxonomy" id="2733690"/>
    <lineage>
        <taxon>Eukaryota</taxon>
        <taxon>Fungi</taxon>
        <taxon>Dikarya</taxon>
        <taxon>Basidiomycota</taxon>
        <taxon>Agaricomycotina</taxon>
        <taxon>Agaricomycetes</taxon>
        <taxon>Agaricomycetidae</taxon>
        <taxon>Agaricales</taxon>
        <taxon>Marasmiineae</taxon>
        <taxon>Mycenaceae</taxon>
        <taxon>Mycena</taxon>
    </lineage>
</organism>
<sequence>MLAKNAMSVKEEYLGRPVIAQFRRPEFWSMRPWEEEARDEPTRYVYPEEDLIESLVFLYFENVHPTVPLLHRPSFERSVKQCLHLDDHRFGATLLAVLAIASRYSDDPRVFVPGSDSSISSGFPFFRQVQVIRKSLFNEPSLYEVQLYCLTSIYTLGTSSPDASWSYIGLGVRLIQERGQHRRKREGHKITPEDELWKRAFWCLLYLDRTVCAFLGRPSAVHVEDYDVELPLEVDDEYWEHPDPVKAFKQPLGKPSLITYFIHHLRLCEIMGSTLRRMYASNKSRALLGLVGDNWEQRTVAELDSAMSEFISSVPDHLRWDPNRTGVFFDQSAVLHVAYYYLQLTIHRPNIHKSTMTLSSLTMCTTAARNLIHIVDVWLDRMQRVVLMNMQIGVFIAGVILLFNLFGMKRSGLPIDVTKELALVSTAMRILKFQESRWQTAGRLWELLQELNSWDGPPPAKPKPNESTVLKKESPIHEPQEVGASLFTEAGATPHQIFSNISSTVVEEGSPHRIHQSSTQATTSGRWEDVLPPNPSTNVPAQETAMTLEQLFGATGYHNDGTSTAQTAEQVSGTGGFANMMVDDDLMSFWGAAPTTLGNLANWDADTSRRVEELQKCITEQQKQIVALEAKLSSAQPDASSSPSSSSKITPPADASPSPSSLSEEDLSHDELAERFRQFSLGHLRRRFFGSSSGFMLAKNAMSVKEEYLGRPVVTQFRRPEFWRMRPWEKEAHDELPRYVFPEQDLIASLVSLYFESVHPTIPLLHRLSFERSVKQGLHLDDHRFGATLLAVLAIASRYSNDPRVFVPGSDSSISSGFPFFRQVQVIRRSLFNEPSLYEVQLYCLTSIYTLGTSSPEASWSYIGLGVRLIQERGQHRRKREGHKITPEDELWKRAFWCLLYLDRTVCAFLGRPSAVHVEDYDVELPLEVDDEYWEHPDPVKAFKQPLGKPSLITYFIHHLRLCEIMGSTLRRMYASNKSRALLGLVGDNWEQRTVAELDSAMSEFISSVPDHLRWDPNRTGVFFDQSAVLHVAYYYLQLTIHRPNIHKSTMTLSSLTICTTAARNLIHVVDVWLDRMQRVVLMNMQNGVFIAGVILLLNLFGMKRSGLPIDVTKELAHVSTAMRILKFQESRWQTAGRLWELLQELNSWDGPPPAKPKFNEPTVLKKGSPIHEPQEMGASLFAEAGATPHQIFSNTSSTVVEEGSPHRIRQSSAQATTSGRWEDVLLSNPSTNVSAQETATSMEQFLGATGYHNDGTGIAQTAEQISGTSGFANMMVDDDLMSFWGAAPTTLSNLANWDAYIEAMNGPGFNWSTNYDPQLGAPSCAQHQGSEIL</sequence>
<dbReference type="PANTHER" id="PTHR46910:SF38">
    <property type="entry name" value="ZN(2)-C6 FUNGAL-TYPE DOMAIN-CONTAINING PROTEIN"/>
    <property type="match status" value="1"/>
</dbReference>
<protein>
    <submittedName>
        <fullName evidence="5">Zn(2)-C6 fungal-type domain-containing protein</fullName>
    </submittedName>
</protein>
<feature type="domain" description="Xylanolytic transcriptional activator regulatory" evidence="4">
    <location>
        <begin position="859"/>
        <end position="932"/>
    </location>
</feature>
<evidence type="ECO:0000256" key="2">
    <source>
        <dbReference type="SAM" id="MobiDB-lite"/>
    </source>
</evidence>
<feature type="compositionally biased region" description="Low complexity" evidence="2">
    <location>
        <begin position="633"/>
        <end position="662"/>
    </location>
</feature>
<reference evidence="5" key="1">
    <citation type="submission" date="2020-05" db="EMBL/GenBank/DDBJ databases">
        <title>Mycena genomes resolve the evolution of fungal bioluminescence.</title>
        <authorList>
            <person name="Tsai I.J."/>
        </authorList>
    </citation>
    <scope>NUCLEOTIDE SEQUENCE</scope>
    <source>
        <strain evidence="5">CCC161011</strain>
    </source>
</reference>
<evidence type="ECO:0000313" key="6">
    <source>
        <dbReference type="Proteomes" id="UP000620124"/>
    </source>
</evidence>
<keyword evidence="3" id="KW-0472">Membrane</keyword>
<dbReference type="SMART" id="SM00906">
    <property type="entry name" value="Fungal_trans"/>
    <property type="match status" value="2"/>
</dbReference>
<dbReference type="GO" id="GO:0006351">
    <property type="term" value="P:DNA-templated transcription"/>
    <property type="evidence" value="ECO:0007669"/>
    <property type="project" value="InterPro"/>
</dbReference>
<keyword evidence="1" id="KW-0539">Nucleus</keyword>
<dbReference type="PANTHER" id="PTHR46910">
    <property type="entry name" value="TRANSCRIPTION FACTOR PDR1"/>
    <property type="match status" value="1"/>
</dbReference>
<name>A0A8H7CGW0_9AGAR</name>
<dbReference type="InterPro" id="IPR050987">
    <property type="entry name" value="AtrR-like"/>
</dbReference>
<dbReference type="InterPro" id="IPR007219">
    <property type="entry name" value="XnlR_reg_dom"/>
</dbReference>
<feature type="transmembrane region" description="Helical" evidence="3">
    <location>
        <begin position="386"/>
        <end position="406"/>
    </location>
</feature>
<comment type="caution">
    <text evidence="5">The sequence shown here is derived from an EMBL/GenBank/DDBJ whole genome shotgun (WGS) entry which is preliminary data.</text>
</comment>
<feature type="region of interest" description="Disordered" evidence="2">
    <location>
        <begin position="632"/>
        <end position="667"/>
    </location>
</feature>
<dbReference type="OrthoDB" id="4456959at2759"/>
<feature type="compositionally biased region" description="Polar residues" evidence="2">
    <location>
        <begin position="516"/>
        <end position="525"/>
    </location>
</feature>
<accession>A0A8H7CGW0</accession>
<keyword evidence="3" id="KW-0812">Transmembrane</keyword>
<evidence type="ECO:0000256" key="3">
    <source>
        <dbReference type="SAM" id="Phobius"/>
    </source>
</evidence>
<proteinExistence type="predicted"/>
<dbReference type="GO" id="GO:0003700">
    <property type="term" value="F:DNA-binding transcription factor activity"/>
    <property type="evidence" value="ECO:0007669"/>
    <property type="project" value="InterPro"/>
</dbReference>